<dbReference type="EMBL" id="LAZR01003731">
    <property type="protein sequence ID" value="KKN15232.1"/>
    <property type="molecule type" value="Genomic_DNA"/>
</dbReference>
<organism evidence="1">
    <name type="scientific">marine sediment metagenome</name>
    <dbReference type="NCBI Taxonomy" id="412755"/>
    <lineage>
        <taxon>unclassified sequences</taxon>
        <taxon>metagenomes</taxon>
        <taxon>ecological metagenomes</taxon>
    </lineage>
</organism>
<proteinExistence type="predicted"/>
<name>A0A0F9NT92_9ZZZZ</name>
<reference evidence="1" key="1">
    <citation type="journal article" date="2015" name="Nature">
        <title>Complex archaea that bridge the gap between prokaryotes and eukaryotes.</title>
        <authorList>
            <person name="Spang A."/>
            <person name="Saw J.H."/>
            <person name="Jorgensen S.L."/>
            <person name="Zaremba-Niedzwiedzka K."/>
            <person name="Martijn J."/>
            <person name="Lind A.E."/>
            <person name="van Eijk R."/>
            <person name="Schleper C."/>
            <person name="Guy L."/>
            <person name="Ettema T.J."/>
        </authorList>
    </citation>
    <scope>NUCLEOTIDE SEQUENCE</scope>
</reference>
<comment type="caution">
    <text evidence="1">The sequence shown here is derived from an EMBL/GenBank/DDBJ whole genome shotgun (WGS) entry which is preliminary data.</text>
</comment>
<evidence type="ECO:0000313" key="1">
    <source>
        <dbReference type="EMBL" id="KKN15232.1"/>
    </source>
</evidence>
<dbReference type="AlphaFoldDB" id="A0A0F9NT92"/>
<sequence>MNLNEKDPAIAEPLSFNSRDSLAATDSNIRS</sequence>
<protein>
    <submittedName>
        <fullName evidence="1">Uncharacterized protein</fullName>
    </submittedName>
</protein>
<accession>A0A0F9NT92</accession>
<gene>
    <name evidence="1" type="ORF">LCGC14_0988000</name>
</gene>